<accession>A0A0G4KUD5</accession>
<dbReference type="EMBL" id="CVQH01026416">
    <property type="protein sequence ID" value="CRK40513.1"/>
    <property type="molecule type" value="Genomic_DNA"/>
</dbReference>
<dbReference type="Proteomes" id="UP000044602">
    <property type="component" value="Unassembled WGS sequence"/>
</dbReference>
<reference evidence="3 4" key="1">
    <citation type="submission" date="2015-05" db="EMBL/GenBank/DDBJ databases">
        <authorList>
            <person name="Fogelqvist Johan"/>
        </authorList>
    </citation>
    <scope>NUCLEOTIDE SEQUENCE [LARGE SCALE GENOMIC DNA]</scope>
    <source>
        <strain evidence="2">VL1</strain>
        <strain evidence="1">VL2</strain>
    </source>
</reference>
<keyword evidence="3" id="KW-1185">Reference proteome</keyword>
<proteinExistence type="predicted"/>
<organism evidence="1 4">
    <name type="scientific">Verticillium longisporum</name>
    <name type="common">Verticillium dahliae var. longisporum</name>
    <dbReference type="NCBI Taxonomy" id="100787"/>
    <lineage>
        <taxon>Eukaryota</taxon>
        <taxon>Fungi</taxon>
        <taxon>Dikarya</taxon>
        <taxon>Ascomycota</taxon>
        <taxon>Pezizomycotina</taxon>
        <taxon>Sordariomycetes</taxon>
        <taxon>Hypocreomycetidae</taxon>
        <taxon>Glomerellales</taxon>
        <taxon>Plectosphaerellaceae</taxon>
        <taxon>Verticillium</taxon>
    </lineage>
</organism>
<dbReference type="Proteomes" id="UP000045706">
    <property type="component" value="Unassembled WGS sequence"/>
</dbReference>
<gene>
    <name evidence="2" type="ORF">BN1708_008241</name>
    <name evidence="1" type="ORF">BN1723_009998</name>
</gene>
<dbReference type="AlphaFoldDB" id="A0A0G4KUD5"/>
<evidence type="ECO:0000313" key="1">
    <source>
        <dbReference type="EMBL" id="CRK13357.1"/>
    </source>
</evidence>
<dbReference type="EMBL" id="CVQI01004002">
    <property type="protein sequence ID" value="CRK13357.1"/>
    <property type="molecule type" value="Genomic_DNA"/>
</dbReference>
<protein>
    <submittedName>
        <fullName evidence="1">Uncharacterized protein</fullName>
    </submittedName>
</protein>
<evidence type="ECO:0000313" key="3">
    <source>
        <dbReference type="Proteomes" id="UP000044602"/>
    </source>
</evidence>
<sequence length="270" mass="28339">MTSSNLHSPNSRGQLSLNHPSVCLLSSLAVAVGRVRAAPCSGLRIRRHVAPSTGNSIASRPGGGGITYRDTTRCHMLSRSTSLTVPYTRSGSGQVTGPAAAGMGAGSGSRALIRVMFLRDEPRHDPVAQERRPLCVETLVPLQRPTDLPIAVHEGILALSEQRDVCVSHAREARINADEDAPALALGHFGVAVREGNAEGGCRAILQPRSSGLSGMVRWSASGQKKAISRSTRFVCLSRATCVSGGVGGLWASSRHTLRTGLRAVSPAQT</sequence>
<name>A0A0G4KUD5_VERLO</name>
<evidence type="ECO:0000313" key="2">
    <source>
        <dbReference type="EMBL" id="CRK40513.1"/>
    </source>
</evidence>
<evidence type="ECO:0000313" key="4">
    <source>
        <dbReference type="Proteomes" id="UP000045706"/>
    </source>
</evidence>